<comment type="caution">
    <text evidence="1">The sequence shown here is derived from an EMBL/GenBank/DDBJ whole genome shotgun (WGS) entry which is preliminary data.</text>
</comment>
<reference evidence="1 2" key="1">
    <citation type="submission" date="2017-09" db="EMBL/GenBank/DDBJ databases">
        <title>Large-scale bioinformatics analysis of Bacillus genomes uncovers conserved roles of natural products in bacterial physiology.</title>
        <authorList>
            <consortium name="Agbiome Team Llc"/>
            <person name="Bleich R.M."/>
            <person name="Kirk G.J."/>
            <person name="Santa Maria K.C."/>
            <person name="Allen S.E."/>
            <person name="Farag S."/>
            <person name="Shank E.A."/>
            <person name="Bowers A."/>
        </authorList>
    </citation>
    <scope>NUCLEOTIDE SEQUENCE [LARGE SCALE GENOMIC DNA]</scope>
    <source>
        <strain evidence="1 2">AFS005140</strain>
    </source>
</reference>
<dbReference type="Proteomes" id="UP000219897">
    <property type="component" value="Unassembled WGS sequence"/>
</dbReference>
<dbReference type="InterPro" id="IPR038765">
    <property type="entry name" value="Papain-like_cys_pep_sf"/>
</dbReference>
<proteinExistence type="predicted"/>
<accession>A0ABD6SNP0</accession>
<protein>
    <submittedName>
        <fullName evidence="1">Uncharacterized protein</fullName>
    </submittedName>
</protein>
<evidence type="ECO:0000313" key="1">
    <source>
        <dbReference type="EMBL" id="PER55837.1"/>
    </source>
</evidence>
<organism evidence="1 2">
    <name type="scientific">Bacillus thuringiensis</name>
    <dbReference type="NCBI Taxonomy" id="1428"/>
    <lineage>
        <taxon>Bacteria</taxon>
        <taxon>Bacillati</taxon>
        <taxon>Bacillota</taxon>
        <taxon>Bacilli</taxon>
        <taxon>Bacillales</taxon>
        <taxon>Bacillaceae</taxon>
        <taxon>Bacillus</taxon>
        <taxon>Bacillus cereus group</taxon>
    </lineage>
</organism>
<gene>
    <name evidence="1" type="ORF">CN495_08785</name>
</gene>
<sequence>MRLKDMQFHIDLGSGDYYKVANGKFSFRVRGESHVIGSKLYPVTAKERASAFADGVTEGGNHLEVAEWLNKSNWEFKSGYCYTNAEILQKVFTEMGIDAKYYSGWVFTGVGFPIHHAWVVVDGNVYDISIHVTSQLLMYEQAKAGVDVRGREAVKAVKESMDISRPVQEHFVWGKVPDHMCYVGNEDTAESARKNYARAIKSAGDVSKHPSYAHMKKGDAYEMSPYQKLLEDA</sequence>
<dbReference type="EMBL" id="NTYF01000023">
    <property type="protein sequence ID" value="PER55837.1"/>
    <property type="molecule type" value="Genomic_DNA"/>
</dbReference>
<dbReference type="RefSeq" id="WP_098317174.1">
    <property type="nucleotide sequence ID" value="NZ_NTYF01000023.1"/>
</dbReference>
<dbReference type="SUPFAM" id="SSF54001">
    <property type="entry name" value="Cysteine proteinases"/>
    <property type="match status" value="1"/>
</dbReference>
<dbReference type="AlphaFoldDB" id="A0ABD6SNP0"/>
<name>A0ABD6SNP0_BACTU</name>
<evidence type="ECO:0000313" key="2">
    <source>
        <dbReference type="Proteomes" id="UP000219897"/>
    </source>
</evidence>